<dbReference type="AlphaFoldDB" id="A0A8S9GBR6"/>
<sequence>MLKVKKRYEIWLVMQGKGDIHGSGCYTLLKHLVWEGAVNDEAVDNLIGLLQEGHVFKTIMLTAADLAHMRAERKQKEQKAKVKKDRRAKLTHPMLSFGISEWKFYGLCLSCNQQQLVVARPSPSLITPVPSNGCTAFNGAAKEFVDDSGPSLVSTAATCALLVEDKVLSAMCPHHLFTPPSCWLADI</sequence>
<organism evidence="1 2">
    <name type="scientific">Brassica cretica</name>
    <name type="common">Mustard</name>
    <dbReference type="NCBI Taxonomy" id="69181"/>
    <lineage>
        <taxon>Eukaryota</taxon>
        <taxon>Viridiplantae</taxon>
        <taxon>Streptophyta</taxon>
        <taxon>Embryophyta</taxon>
        <taxon>Tracheophyta</taxon>
        <taxon>Spermatophyta</taxon>
        <taxon>Magnoliopsida</taxon>
        <taxon>eudicotyledons</taxon>
        <taxon>Gunneridae</taxon>
        <taxon>Pentapetalae</taxon>
        <taxon>rosids</taxon>
        <taxon>malvids</taxon>
        <taxon>Brassicales</taxon>
        <taxon>Brassicaceae</taxon>
        <taxon>Brassiceae</taxon>
        <taxon>Brassica</taxon>
    </lineage>
</organism>
<reference evidence="1" key="1">
    <citation type="submission" date="2019-12" db="EMBL/GenBank/DDBJ databases">
        <title>Genome sequencing and annotation of Brassica cretica.</title>
        <authorList>
            <person name="Studholme D.J."/>
            <person name="Sarris P.F."/>
        </authorList>
    </citation>
    <scope>NUCLEOTIDE SEQUENCE</scope>
    <source>
        <strain evidence="1">PFS-001/15</strain>
        <tissue evidence="1">Leaf</tissue>
    </source>
</reference>
<evidence type="ECO:0000313" key="1">
    <source>
        <dbReference type="EMBL" id="KAF2541987.1"/>
    </source>
</evidence>
<comment type="caution">
    <text evidence="1">The sequence shown here is derived from an EMBL/GenBank/DDBJ whole genome shotgun (WGS) entry which is preliminary data.</text>
</comment>
<evidence type="ECO:0000313" key="2">
    <source>
        <dbReference type="Proteomes" id="UP000712281"/>
    </source>
</evidence>
<protein>
    <submittedName>
        <fullName evidence="1">Uncharacterized protein</fullName>
    </submittedName>
</protein>
<name>A0A8S9GBR6_BRACR</name>
<dbReference type="Proteomes" id="UP000712281">
    <property type="component" value="Unassembled WGS sequence"/>
</dbReference>
<gene>
    <name evidence="1" type="ORF">F2Q68_00030075</name>
</gene>
<accession>A0A8S9GBR6</accession>
<dbReference type="EMBL" id="QGKW02002005">
    <property type="protein sequence ID" value="KAF2541987.1"/>
    <property type="molecule type" value="Genomic_DNA"/>
</dbReference>
<proteinExistence type="predicted"/>